<dbReference type="RefSeq" id="WP_067184897.1">
    <property type="nucleotide sequence ID" value="NZ_CP012199.1"/>
</dbReference>
<feature type="chain" id="PRO_5041717656" description="Transporter" evidence="1">
    <location>
        <begin position="26"/>
        <end position="270"/>
    </location>
</feature>
<keyword evidence="3" id="KW-1185">Reference proteome</keyword>
<feature type="signal peptide" evidence="1">
    <location>
        <begin position="1"/>
        <end position="25"/>
    </location>
</feature>
<reference evidence="2 3" key="1">
    <citation type="journal article" date="2016" name="BMC Genomics">
        <title>Genomic analysis of the nitrate-respiring Sphingopyxis granuli (formerly Sphingomonas macrogoltabida) strain TFA.</title>
        <authorList>
            <person name="Garcia-Romero I."/>
            <person name="Perez-Pulido A.J."/>
            <person name="Gonzalez-Flores Y.E."/>
            <person name="Reyes-Ramirez F."/>
            <person name="Santero E."/>
            <person name="Floriano B."/>
        </authorList>
    </citation>
    <scope>NUCLEOTIDE SEQUENCE [LARGE SCALE GENOMIC DNA]</scope>
    <source>
        <strain evidence="2 3">TFA</strain>
    </source>
</reference>
<dbReference type="Pfam" id="PF13557">
    <property type="entry name" value="Phenol_MetA_deg"/>
    <property type="match status" value="1"/>
</dbReference>
<keyword evidence="1" id="KW-0732">Signal</keyword>
<organism evidence="2 3">
    <name type="scientific">Sphingopyxis granuli</name>
    <dbReference type="NCBI Taxonomy" id="267128"/>
    <lineage>
        <taxon>Bacteria</taxon>
        <taxon>Pseudomonadati</taxon>
        <taxon>Pseudomonadota</taxon>
        <taxon>Alphaproteobacteria</taxon>
        <taxon>Sphingomonadales</taxon>
        <taxon>Sphingomonadaceae</taxon>
        <taxon>Sphingopyxis</taxon>
    </lineage>
</organism>
<evidence type="ECO:0008006" key="4">
    <source>
        <dbReference type="Google" id="ProtNLM"/>
    </source>
</evidence>
<dbReference type="AlphaFoldDB" id="A0AA86L494"/>
<sequence length="270" mass="28143">MRRFVMLPPAFVLIVLLATTAPAAAQEPRTLCPDRPGLGTPACTVEAGTVVFELGIGDWTRERDGTLRTDTVTAGEALLRVGLTPSTEVQIGWTALGRVRERDMVAGTAAGRTGTGDVTLALRRNLRNPDGSGFSLAVMPYASLPVGGRALGAGDWGAGLLIPASVEAGAVSLSLTPHVDAAVDADGDGRHLAYGTVAGLGFAASDAVSIAAELSFARDRDPAGHDSEWLAGLSAGWQPDDDSQWDIGVNIGLNRASPDFQLYFGFARRF</sequence>
<name>A0AA86L494_9SPHN</name>
<dbReference type="InterPro" id="IPR025737">
    <property type="entry name" value="FApF"/>
</dbReference>
<accession>A0AA86L494</accession>
<evidence type="ECO:0000256" key="1">
    <source>
        <dbReference type="SAM" id="SignalP"/>
    </source>
</evidence>
<dbReference type="Proteomes" id="UP000058599">
    <property type="component" value="Chromosome"/>
</dbReference>
<evidence type="ECO:0000313" key="3">
    <source>
        <dbReference type="Proteomes" id="UP000058599"/>
    </source>
</evidence>
<protein>
    <recommendedName>
        <fullName evidence="4">Transporter</fullName>
    </recommendedName>
</protein>
<dbReference type="KEGG" id="sgi:SGRAN_2961"/>
<dbReference type="EMBL" id="CP012199">
    <property type="protein sequence ID" value="AMG75308.1"/>
    <property type="molecule type" value="Genomic_DNA"/>
</dbReference>
<gene>
    <name evidence="2" type="ORF">SGRAN_2961</name>
</gene>
<evidence type="ECO:0000313" key="2">
    <source>
        <dbReference type="EMBL" id="AMG75308.1"/>
    </source>
</evidence>
<proteinExistence type="predicted"/>